<feature type="region of interest" description="Disordered" evidence="1">
    <location>
        <begin position="56"/>
        <end position="76"/>
    </location>
</feature>
<evidence type="ECO:0000313" key="3">
    <source>
        <dbReference type="Proteomes" id="UP000076154"/>
    </source>
</evidence>
<reference evidence="2" key="1">
    <citation type="submission" date="2018-04" db="EMBL/GenBank/DDBJ databases">
        <title>Whole genome sequencing of Hypsizygus marmoreus.</title>
        <authorList>
            <person name="Choi I.-G."/>
            <person name="Min B."/>
            <person name="Kim J.-G."/>
            <person name="Kim S."/>
            <person name="Oh Y.-L."/>
            <person name="Kong W.-S."/>
            <person name="Park H."/>
            <person name="Jeong J."/>
            <person name="Song E.-S."/>
        </authorList>
    </citation>
    <scope>NUCLEOTIDE SEQUENCE [LARGE SCALE GENOMIC DNA]</scope>
    <source>
        <strain evidence="2">51987-8</strain>
    </source>
</reference>
<keyword evidence="3" id="KW-1185">Reference proteome</keyword>
<accession>A0A369JM23</accession>
<name>A0A369JM23_HYPMA</name>
<comment type="caution">
    <text evidence="2">The sequence shown here is derived from an EMBL/GenBank/DDBJ whole genome shotgun (WGS) entry which is preliminary data.</text>
</comment>
<dbReference type="AlphaFoldDB" id="A0A369JM23"/>
<dbReference type="Proteomes" id="UP000076154">
    <property type="component" value="Unassembled WGS sequence"/>
</dbReference>
<evidence type="ECO:0000256" key="1">
    <source>
        <dbReference type="SAM" id="MobiDB-lite"/>
    </source>
</evidence>
<protein>
    <submittedName>
        <fullName evidence="2">Uncharacterized protein</fullName>
    </submittedName>
</protein>
<evidence type="ECO:0000313" key="2">
    <source>
        <dbReference type="EMBL" id="RDB23271.1"/>
    </source>
</evidence>
<proteinExistence type="predicted"/>
<dbReference type="EMBL" id="LUEZ02000047">
    <property type="protein sequence ID" value="RDB23271.1"/>
    <property type="molecule type" value="Genomic_DNA"/>
</dbReference>
<organism evidence="2 3">
    <name type="scientific">Hypsizygus marmoreus</name>
    <name type="common">White beech mushroom</name>
    <name type="synonym">Agaricus marmoreus</name>
    <dbReference type="NCBI Taxonomy" id="39966"/>
    <lineage>
        <taxon>Eukaryota</taxon>
        <taxon>Fungi</taxon>
        <taxon>Dikarya</taxon>
        <taxon>Basidiomycota</taxon>
        <taxon>Agaricomycotina</taxon>
        <taxon>Agaricomycetes</taxon>
        <taxon>Agaricomycetidae</taxon>
        <taxon>Agaricales</taxon>
        <taxon>Tricholomatineae</taxon>
        <taxon>Lyophyllaceae</taxon>
        <taxon>Hypsizygus</taxon>
    </lineage>
</organism>
<gene>
    <name evidence="2" type="ORF">Hypma_009697</name>
</gene>
<dbReference type="InParanoid" id="A0A369JM23"/>
<sequence length="120" mass="13664">MQEEHRATQEVHVPVIDARPAFRQRPSLEILREPATQVRDWVEALRPSVQLLQTSSRVNSIRESQDPFSDMPGLEEMDPAEEGVWMNEIIFDIDMLGLSGSRTAWCSGKAEKENQAPYKA</sequence>